<reference evidence="6" key="1">
    <citation type="submission" date="2016-04" db="EMBL/GenBank/DDBJ databases">
        <authorList>
            <person name="Nguyen H.D."/>
            <person name="Samba Siva P."/>
            <person name="Cullis J."/>
            <person name="Levesque C.A."/>
            <person name="Hambleton S."/>
        </authorList>
    </citation>
    <scope>NUCLEOTIDE SEQUENCE</scope>
    <source>
        <strain evidence="6">DAOMC 236416</strain>
    </source>
</reference>
<name>A0A8T8SCY6_9BASI</name>
<dbReference type="GO" id="GO:0003824">
    <property type="term" value="F:catalytic activity"/>
    <property type="evidence" value="ECO:0007669"/>
    <property type="project" value="InterPro"/>
</dbReference>
<dbReference type="InterPro" id="IPR001242">
    <property type="entry name" value="Condensation_dom"/>
</dbReference>
<dbReference type="Gene3D" id="3.40.50.12780">
    <property type="entry name" value="N-terminal domain of ligase-like"/>
    <property type="match status" value="1"/>
</dbReference>
<keyword evidence="2" id="KW-0597">Phosphoprotein</keyword>
<evidence type="ECO:0000259" key="4">
    <source>
        <dbReference type="Pfam" id="PF00501"/>
    </source>
</evidence>
<dbReference type="Pfam" id="PF00668">
    <property type="entry name" value="Condensation"/>
    <property type="match status" value="1"/>
</dbReference>
<feature type="non-terminal residue" evidence="6">
    <location>
        <position position="1"/>
    </location>
</feature>
<accession>A0A8T8SCY6</accession>
<dbReference type="InterPro" id="IPR020845">
    <property type="entry name" value="AMP-binding_CS"/>
</dbReference>
<dbReference type="PRINTS" id="PR00154">
    <property type="entry name" value="AMPBINDING"/>
</dbReference>
<dbReference type="Pfam" id="PF00501">
    <property type="entry name" value="AMP-binding"/>
    <property type="match status" value="1"/>
</dbReference>
<gene>
    <name evidence="6" type="ORF">A4X13_0g8918</name>
</gene>
<keyword evidence="7" id="KW-1185">Reference proteome</keyword>
<dbReference type="Gene3D" id="3.30.300.30">
    <property type="match status" value="1"/>
</dbReference>
<dbReference type="GO" id="GO:0043041">
    <property type="term" value="P:amino acid activation for nonribosomal peptide biosynthetic process"/>
    <property type="evidence" value="ECO:0007669"/>
    <property type="project" value="TreeGrafter"/>
</dbReference>
<dbReference type="InterPro" id="IPR010071">
    <property type="entry name" value="AA_adenyl_dom"/>
</dbReference>
<dbReference type="GO" id="GO:0044550">
    <property type="term" value="P:secondary metabolite biosynthetic process"/>
    <property type="evidence" value="ECO:0007669"/>
    <property type="project" value="TreeGrafter"/>
</dbReference>
<dbReference type="PROSITE" id="PS00455">
    <property type="entry name" value="AMP_BINDING"/>
    <property type="match status" value="1"/>
</dbReference>
<dbReference type="Gene3D" id="3.30.559.10">
    <property type="entry name" value="Chloramphenicol acetyltransferase-like domain"/>
    <property type="match status" value="1"/>
</dbReference>
<dbReference type="Proteomes" id="UP000077521">
    <property type="component" value="Unassembled WGS sequence"/>
</dbReference>
<evidence type="ECO:0000259" key="5">
    <source>
        <dbReference type="Pfam" id="PF00668"/>
    </source>
</evidence>
<dbReference type="SUPFAM" id="SSF52777">
    <property type="entry name" value="CoA-dependent acyltransferases"/>
    <property type="match status" value="2"/>
</dbReference>
<evidence type="ECO:0000313" key="6">
    <source>
        <dbReference type="EMBL" id="KAE8237084.1"/>
    </source>
</evidence>
<protein>
    <submittedName>
        <fullName evidence="6">Uncharacterized protein</fullName>
    </submittedName>
</protein>
<dbReference type="InterPro" id="IPR000873">
    <property type="entry name" value="AMP-dep_synth/lig_dom"/>
</dbReference>
<evidence type="ECO:0000313" key="7">
    <source>
        <dbReference type="Proteomes" id="UP000077521"/>
    </source>
</evidence>
<comment type="caution">
    <text evidence="6">The sequence shown here is derived from an EMBL/GenBank/DDBJ whole genome shotgun (WGS) entry which is preliminary data.</text>
</comment>
<proteinExistence type="predicted"/>
<evidence type="ECO:0000256" key="1">
    <source>
        <dbReference type="ARBA" id="ARBA00022450"/>
    </source>
</evidence>
<dbReference type="GO" id="GO:0031177">
    <property type="term" value="F:phosphopantetheine binding"/>
    <property type="evidence" value="ECO:0007669"/>
    <property type="project" value="TreeGrafter"/>
</dbReference>
<dbReference type="EMBL" id="LWDF02001939">
    <property type="protein sequence ID" value="KAE8237084.1"/>
    <property type="molecule type" value="Genomic_DNA"/>
</dbReference>
<feature type="domain" description="Condensation" evidence="5">
    <location>
        <begin position="5"/>
        <end position="313"/>
    </location>
</feature>
<keyword evidence="1" id="KW-0596">Phosphopantetheine</keyword>
<dbReference type="CDD" id="cd05930">
    <property type="entry name" value="A_NRPS"/>
    <property type="match status" value="1"/>
</dbReference>
<evidence type="ECO:0000256" key="2">
    <source>
        <dbReference type="ARBA" id="ARBA00022553"/>
    </source>
</evidence>
<sequence length="778" mass="84113">GSGAVRLVWTAHHALNDAWSMQLINARLRNVYNAILDDKPLATTPHSYGFAEVGKYLESRNHEEDRSFWQNYLNGAERLQMLAGAHYTSQAKNRQQIEASYTGTVELHGIAKELNIAPSTIFLYSLAVALQLITDQEDVSFGLLLTGRTLPVSGIENIIGPCINTTLCRVLLKEDKTTRESLQEFQAHLDDINERGYLGLVDIANAAGVDAGAIANALAEYRNLPASVPDSDDKDAFHSADVTGDDRVTAPLFISGGPSASGKLRVNITADAKVLPEPDAMWLAKHVSKVASWIAETGAKQKLSSMSIVGTEEFDLIMECAAAPSQTLSNQKNSTHLLHEFVEIQAKISPKKIAVQFESDDFMTYEDLDRRASLIASHLQSQGIGSGSIVPVCMEKCSIQFAYIVAVLKAGAAFVPLDPANPWARKLFITKQVDATIVITSGQAVNDPWLEEGFKVLRADKELLPSNTAPTCPGNATPEDLAYIIFTSGSTGTPKGVMIRHSQVSAYIGAKESMSMEPATSRRLHLSSTAFDASIGDIFGALANGGTSYLANVPKMLTNFSQALDDGMANRVFITPAVAQMLTGKQQPSWLCHLMLGGEGYSPVLRDALLPFFSVENVYGPTETVVTATSYHFAKDQKDTYLPLGRTIGTCRIYVVKPGSTEIQPIGAIGEICIGGPQVGAGYLKDEEKTNAKFVSDPFVEGGRMFRTGDLGRLHGDAKFECVGRIDGQVKIRGLRIETGEIEAAIAADQTVDQAKVLKMQLADEVDRLVGFVVLHGD</sequence>
<dbReference type="InterPro" id="IPR042099">
    <property type="entry name" value="ANL_N_sf"/>
</dbReference>
<dbReference type="FunFam" id="3.40.50.980:FF:000001">
    <property type="entry name" value="Non-ribosomal peptide synthetase"/>
    <property type="match status" value="1"/>
</dbReference>
<dbReference type="Gene3D" id="3.30.559.30">
    <property type="entry name" value="Nonribosomal peptide synthetase, condensation domain"/>
    <property type="match status" value="1"/>
</dbReference>
<dbReference type="NCBIfam" id="TIGR01733">
    <property type="entry name" value="AA-adenyl-dom"/>
    <property type="match status" value="1"/>
</dbReference>
<keyword evidence="3" id="KW-0511">Multifunctional enzyme</keyword>
<dbReference type="InterPro" id="IPR020459">
    <property type="entry name" value="AMP-binding"/>
</dbReference>
<dbReference type="AlphaFoldDB" id="A0A8T8SCY6"/>
<dbReference type="PANTHER" id="PTHR45527">
    <property type="entry name" value="NONRIBOSOMAL PEPTIDE SYNTHETASE"/>
    <property type="match status" value="1"/>
</dbReference>
<reference evidence="6" key="2">
    <citation type="journal article" date="2019" name="IMA Fungus">
        <title>Genome sequencing and comparison of five Tilletia species to identify candidate genes for the detection of regulated species infecting wheat.</title>
        <authorList>
            <person name="Nguyen H.D.T."/>
            <person name="Sultana T."/>
            <person name="Kesanakurti P."/>
            <person name="Hambleton S."/>
        </authorList>
    </citation>
    <scope>NUCLEOTIDE SEQUENCE</scope>
    <source>
        <strain evidence="6">DAOMC 236416</strain>
    </source>
</reference>
<evidence type="ECO:0000256" key="3">
    <source>
        <dbReference type="ARBA" id="ARBA00023268"/>
    </source>
</evidence>
<organism evidence="6 7">
    <name type="scientific">Tilletia indica</name>
    <dbReference type="NCBI Taxonomy" id="43049"/>
    <lineage>
        <taxon>Eukaryota</taxon>
        <taxon>Fungi</taxon>
        <taxon>Dikarya</taxon>
        <taxon>Basidiomycota</taxon>
        <taxon>Ustilaginomycotina</taxon>
        <taxon>Exobasidiomycetes</taxon>
        <taxon>Tilletiales</taxon>
        <taxon>Tilletiaceae</taxon>
        <taxon>Tilletia</taxon>
    </lineage>
</organism>
<dbReference type="GO" id="GO:0005737">
    <property type="term" value="C:cytoplasm"/>
    <property type="evidence" value="ECO:0007669"/>
    <property type="project" value="TreeGrafter"/>
</dbReference>
<feature type="domain" description="AMP-dependent synthetase/ligase" evidence="4">
    <location>
        <begin position="343"/>
        <end position="684"/>
    </location>
</feature>
<dbReference type="PANTHER" id="PTHR45527:SF1">
    <property type="entry name" value="FATTY ACID SYNTHASE"/>
    <property type="match status" value="1"/>
</dbReference>
<dbReference type="InterPro" id="IPR023213">
    <property type="entry name" value="CAT-like_dom_sf"/>
</dbReference>
<dbReference type="SUPFAM" id="SSF56801">
    <property type="entry name" value="Acetyl-CoA synthetase-like"/>
    <property type="match status" value="1"/>
</dbReference>
<feature type="non-terminal residue" evidence="6">
    <location>
        <position position="778"/>
    </location>
</feature>
<dbReference type="InterPro" id="IPR045851">
    <property type="entry name" value="AMP-bd_C_sf"/>
</dbReference>